<evidence type="ECO:0000313" key="3">
    <source>
        <dbReference type="Proteomes" id="UP001152484"/>
    </source>
</evidence>
<comment type="caution">
    <text evidence="2">The sequence shown here is derived from an EMBL/GenBank/DDBJ whole genome shotgun (WGS) entry which is preliminary data.</text>
</comment>
<proteinExistence type="predicted"/>
<dbReference type="AlphaFoldDB" id="A0A9P0YKH9"/>
<reference evidence="2" key="1">
    <citation type="submission" date="2022-07" db="EMBL/GenBank/DDBJ databases">
        <authorList>
            <person name="Macas J."/>
            <person name="Novak P."/>
            <person name="Neumann P."/>
        </authorList>
    </citation>
    <scope>NUCLEOTIDE SEQUENCE</scope>
</reference>
<accession>A0A9P0YKH9</accession>
<organism evidence="2 3">
    <name type="scientific">Cuscuta europaea</name>
    <name type="common">European dodder</name>
    <dbReference type="NCBI Taxonomy" id="41803"/>
    <lineage>
        <taxon>Eukaryota</taxon>
        <taxon>Viridiplantae</taxon>
        <taxon>Streptophyta</taxon>
        <taxon>Embryophyta</taxon>
        <taxon>Tracheophyta</taxon>
        <taxon>Spermatophyta</taxon>
        <taxon>Magnoliopsida</taxon>
        <taxon>eudicotyledons</taxon>
        <taxon>Gunneridae</taxon>
        <taxon>Pentapetalae</taxon>
        <taxon>asterids</taxon>
        <taxon>lamiids</taxon>
        <taxon>Solanales</taxon>
        <taxon>Convolvulaceae</taxon>
        <taxon>Cuscuteae</taxon>
        <taxon>Cuscuta</taxon>
        <taxon>Cuscuta subgen. Cuscuta</taxon>
    </lineage>
</organism>
<keyword evidence="3" id="KW-1185">Reference proteome</keyword>
<feature type="region of interest" description="Disordered" evidence="1">
    <location>
        <begin position="128"/>
        <end position="204"/>
    </location>
</feature>
<protein>
    <submittedName>
        <fullName evidence="2">Uncharacterized protein</fullName>
    </submittedName>
</protein>
<evidence type="ECO:0000256" key="1">
    <source>
        <dbReference type="SAM" id="MobiDB-lite"/>
    </source>
</evidence>
<gene>
    <name evidence="2" type="ORF">CEURO_LOCUS2123</name>
</gene>
<feature type="compositionally biased region" description="Acidic residues" evidence="1">
    <location>
        <begin position="179"/>
        <end position="200"/>
    </location>
</feature>
<evidence type="ECO:0000313" key="2">
    <source>
        <dbReference type="EMBL" id="CAH9063873.1"/>
    </source>
</evidence>
<feature type="compositionally biased region" description="Polar residues" evidence="1">
    <location>
        <begin position="129"/>
        <end position="148"/>
    </location>
</feature>
<dbReference type="OrthoDB" id="1322408at2759"/>
<feature type="non-terminal residue" evidence="2">
    <location>
        <position position="279"/>
    </location>
</feature>
<name>A0A9P0YKH9_CUSEU</name>
<dbReference type="Proteomes" id="UP001152484">
    <property type="component" value="Unassembled WGS sequence"/>
</dbReference>
<dbReference type="EMBL" id="CAMAPE010000004">
    <property type="protein sequence ID" value="CAH9063873.1"/>
    <property type="molecule type" value="Genomic_DNA"/>
</dbReference>
<sequence>MRPGEHRADHLWKTEELRDLELKCITFPKYANDDGERHPRVVQLLRALCNHTTYATLCERIMQEMSREGLYDMRTIHGKFPTYNSEGIYVASMPWPIHDDQSWIYFLQFARNQYERLEIYMNAEKKQMVDSSQQRTSRHPPNQGTSRSIIDINVPHDASDSDDDPYYNALSFSEHESSSEDSDDNPNENEDEDEDEEEFVEPTYRDERPIYVSRVYDTFQEFKEDVSLQNLKEFRTFIMAFINPGTIVDLRTDPTITQGTHEFKYTFWSIKASIDGFNH</sequence>